<evidence type="ECO:0000313" key="1">
    <source>
        <dbReference type="EMBL" id="XCJ80897.1"/>
    </source>
</evidence>
<dbReference type="EMBL" id="CP159578">
    <property type="protein sequence ID" value="XCJ80897.1"/>
    <property type="molecule type" value="Genomic_DNA"/>
</dbReference>
<reference evidence="1" key="1">
    <citation type="submission" date="2024-06" db="EMBL/GenBank/DDBJ databases">
        <title>Complete genome of Salinicola endophyticus HNIBRBA4755.</title>
        <authorList>
            <person name="Shin S.Y."/>
            <person name="Kang H."/>
            <person name="Song J."/>
        </authorList>
    </citation>
    <scope>NUCLEOTIDE SEQUENCE</scope>
    <source>
        <strain evidence="1">HNIBRBA4755</strain>
    </source>
</reference>
<protein>
    <submittedName>
        <fullName evidence="1">Uncharacterized protein</fullName>
    </submittedName>
</protein>
<name>A0AB74UI38_9GAMM</name>
<sequence>MNKENYLTELEALQAAIAEERLAHQRTKRILETRLSASNALLGEALDRQDTAEARLAALAAENRTLKHRLELDHSMMAAASWSNHRQSAGSTSMPLFFC</sequence>
<dbReference type="AlphaFoldDB" id="A0AB74UI38"/>
<dbReference type="RefSeq" id="WP_353981709.1">
    <property type="nucleotide sequence ID" value="NZ_CP159578.1"/>
</dbReference>
<accession>A0AB74UI38</accession>
<proteinExistence type="predicted"/>
<organism evidence="1">
    <name type="scientific">Salinicola endophyticus</name>
    <dbReference type="NCBI Taxonomy" id="1949083"/>
    <lineage>
        <taxon>Bacteria</taxon>
        <taxon>Pseudomonadati</taxon>
        <taxon>Pseudomonadota</taxon>
        <taxon>Gammaproteobacteria</taxon>
        <taxon>Oceanospirillales</taxon>
        <taxon>Halomonadaceae</taxon>
        <taxon>Salinicola</taxon>
    </lineage>
</organism>
<gene>
    <name evidence="1" type="ORF">ABV408_06830</name>
</gene>